<dbReference type="OrthoDB" id="9803619at2"/>
<protein>
    <submittedName>
        <fullName evidence="3">Deoxyguanosinetriphosphate triphosphohydrolase</fullName>
    </submittedName>
</protein>
<comment type="caution">
    <text evidence="3">The sequence shown here is derived from an EMBL/GenBank/DDBJ whole genome shotgun (WGS) entry which is preliminary data.</text>
</comment>
<dbReference type="PANTHER" id="PTHR35795">
    <property type="entry name" value="SLR1885 PROTEIN"/>
    <property type="match status" value="1"/>
</dbReference>
<dbReference type="PROSITE" id="PS51831">
    <property type="entry name" value="HD"/>
    <property type="match status" value="1"/>
</dbReference>
<organism evidence="3 4">
    <name type="scientific">Enemella evansiae</name>
    <dbReference type="NCBI Taxonomy" id="2016499"/>
    <lineage>
        <taxon>Bacteria</taxon>
        <taxon>Bacillati</taxon>
        <taxon>Actinomycetota</taxon>
        <taxon>Actinomycetes</taxon>
        <taxon>Propionibacteriales</taxon>
        <taxon>Propionibacteriaceae</taxon>
        <taxon>Enemella</taxon>
    </lineage>
</organism>
<dbReference type="InterPro" id="IPR026875">
    <property type="entry name" value="PHydrolase_assoc_dom"/>
</dbReference>
<sequence>MSQPLPRAVQWAATMAGHQVSDDGTPSALVRAHRDSAAGIDLGRRNGREEREAREAALFSPGATLAQGAGNRTVEEEPDPERTCFERDRDRIVHSTAFRRLAGKTQVVVHPADHERTRLTHALEVAQVATSIARGVGVNVALADAIALGHDCGHGPGGHASEDAFDHYIPEGYDHGPWGADVVLTPLNLCAETLDGIRNHSWSRPAPGTVEGEIVSWADRIAYCAHDLEDAVHAGIVAERDIPAEIADICGRTRREQLGTFVHAVIDGVLESGQVGMAPEPAAALAGLRAFNYERIYTRPTSLAQASAVVRLLCALTEHYAEHPRDLPGQPAVDPGSPEALRAAVTWIGGMTDRYAFDTAVRVLDWPTDQLPQGIDRA</sequence>
<dbReference type="Pfam" id="PF13286">
    <property type="entry name" value="HD_assoc"/>
    <property type="match status" value="1"/>
</dbReference>
<keyword evidence="1 3" id="KW-0378">Hydrolase</keyword>
<evidence type="ECO:0000313" key="3">
    <source>
        <dbReference type="EMBL" id="OYO07896.1"/>
    </source>
</evidence>
<gene>
    <name evidence="3" type="ORF">CGZ94_20750</name>
</gene>
<dbReference type="Pfam" id="PF01966">
    <property type="entry name" value="HD"/>
    <property type="match status" value="1"/>
</dbReference>
<reference evidence="3 4" key="1">
    <citation type="submission" date="2017-07" db="EMBL/GenBank/DDBJ databases">
        <title>Draft whole genome sequences of clinical Proprionibacteriaceae strains.</title>
        <authorList>
            <person name="Bernier A.-M."/>
            <person name="Bernard K."/>
            <person name="Domingo M.-C."/>
        </authorList>
    </citation>
    <scope>NUCLEOTIDE SEQUENCE [LARGE SCALE GENOMIC DNA]</scope>
    <source>
        <strain evidence="3 4">NML 030167</strain>
    </source>
</reference>
<dbReference type="SMART" id="SM00471">
    <property type="entry name" value="HDc"/>
    <property type="match status" value="1"/>
</dbReference>
<evidence type="ECO:0000259" key="2">
    <source>
        <dbReference type="PROSITE" id="PS51831"/>
    </source>
</evidence>
<dbReference type="EMBL" id="NMVO01000019">
    <property type="protein sequence ID" value="OYO07896.1"/>
    <property type="molecule type" value="Genomic_DNA"/>
</dbReference>
<evidence type="ECO:0000256" key="1">
    <source>
        <dbReference type="ARBA" id="ARBA00022801"/>
    </source>
</evidence>
<dbReference type="RefSeq" id="WP_094407247.1">
    <property type="nucleotide sequence ID" value="NZ_NMVO01000019.1"/>
</dbReference>
<keyword evidence="4" id="KW-1185">Reference proteome</keyword>
<dbReference type="InterPro" id="IPR003607">
    <property type="entry name" value="HD/PDEase_dom"/>
</dbReference>
<proteinExistence type="predicted"/>
<dbReference type="InterPro" id="IPR051094">
    <property type="entry name" value="Diverse_Catalytic_Enzymes"/>
</dbReference>
<dbReference type="PANTHER" id="PTHR35795:SF1">
    <property type="entry name" value="BIS(5'-NUCLEOSYL)-TETRAPHOSPHATASE, SYMMETRICAL"/>
    <property type="match status" value="1"/>
</dbReference>
<evidence type="ECO:0000313" key="4">
    <source>
        <dbReference type="Proteomes" id="UP000215896"/>
    </source>
</evidence>
<name>A0A255G0J8_9ACTN</name>
<dbReference type="AlphaFoldDB" id="A0A255G0J8"/>
<dbReference type="Gene3D" id="1.10.3210.10">
    <property type="entry name" value="Hypothetical protein af1432"/>
    <property type="match status" value="1"/>
</dbReference>
<feature type="domain" description="HD" evidence="2">
    <location>
        <begin position="118"/>
        <end position="224"/>
    </location>
</feature>
<dbReference type="GO" id="GO:0016787">
    <property type="term" value="F:hydrolase activity"/>
    <property type="evidence" value="ECO:0007669"/>
    <property type="project" value="UniProtKB-KW"/>
</dbReference>
<dbReference type="SUPFAM" id="SSF109604">
    <property type="entry name" value="HD-domain/PDEase-like"/>
    <property type="match status" value="1"/>
</dbReference>
<accession>A0A255G0J8</accession>
<dbReference type="Proteomes" id="UP000215896">
    <property type="component" value="Unassembled WGS sequence"/>
</dbReference>
<dbReference type="InterPro" id="IPR006674">
    <property type="entry name" value="HD_domain"/>
</dbReference>
<dbReference type="CDD" id="cd00077">
    <property type="entry name" value="HDc"/>
    <property type="match status" value="1"/>
</dbReference>